<reference evidence="3" key="1">
    <citation type="submission" date="2022-10" db="EMBL/GenBank/DDBJ databases">
        <authorList>
            <person name="Chen Y."/>
            <person name="Dougan E. K."/>
            <person name="Chan C."/>
            <person name="Rhodes N."/>
            <person name="Thang M."/>
        </authorList>
    </citation>
    <scope>NUCLEOTIDE SEQUENCE</scope>
</reference>
<dbReference type="EMBL" id="CAMXCT010000779">
    <property type="protein sequence ID" value="CAI3983177.1"/>
    <property type="molecule type" value="Genomic_DNA"/>
</dbReference>
<proteinExistence type="predicted"/>
<dbReference type="SUPFAM" id="SSF56784">
    <property type="entry name" value="HAD-like"/>
    <property type="match status" value="1"/>
</dbReference>
<protein>
    <submittedName>
        <fullName evidence="4">Sucrose phosphatase-like domain-containing protein</fullName>
    </submittedName>
</protein>
<accession>A0A9P1C0H2</accession>
<evidence type="ECO:0000313" key="5">
    <source>
        <dbReference type="Proteomes" id="UP001152797"/>
    </source>
</evidence>
<name>A0A9P1C0H2_9DINO</name>
<organism evidence="3">
    <name type="scientific">Cladocopium goreaui</name>
    <dbReference type="NCBI Taxonomy" id="2562237"/>
    <lineage>
        <taxon>Eukaryota</taxon>
        <taxon>Sar</taxon>
        <taxon>Alveolata</taxon>
        <taxon>Dinophyceae</taxon>
        <taxon>Suessiales</taxon>
        <taxon>Symbiodiniaceae</taxon>
        <taxon>Cladocopium</taxon>
    </lineage>
</organism>
<dbReference type="GO" id="GO:0005829">
    <property type="term" value="C:cytosol"/>
    <property type="evidence" value="ECO:0007669"/>
    <property type="project" value="TreeGrafter"/>
</dbReference>
<comment type="caution">
    <text evidence="3">The sequence shown here is derived from an EMBL/GenBank/DDBJ whole genome shotgun (WGS) entry which is preliminary data.</text>
</comment>
<keyword evidence="2" id="KW-0472">Membrane</keyword>
<reference evidence="4 5" key="2">
    <citation type="submission" date="2024-05" db="EMBL/GenBank/DDBJ databases">
        <authorList>
            <person name="Chen Y."/>
            <person name="Shah S."/>
            <person name="Dougan E. K."/>
            <person name="Thang M."/>
            <person name="Chan C."/>
        </authorList>
    </citation>
    <scope>NUCLEOTIDE SEQUENCE [LARGE SCALE GENOMIC DNA]</scope>
</reference>
<gene>
    <name evidence="3" type="ORF">C1SCF055_LOCUS10807</name>
</gene>
<feature type="transmembrane region" description="Helical" evidence="2">
    <location>
        <begin position="303"/>
        <end position="320"/>
    </location>
</feature>
<evidence type="ECO:0000313" key="3">
    <source>
        <dbReference type="EMBL" id="CAI3983177.1"/>
    </source>
</evidence>
<dbReference type="AlphaFoldDB" id="A0A9P1C0H2"/>
<dbReference type="GO" id="GO:0000287">
    <property type="term" value="F:magnesium ion binding"/>
    <property type="evidence" value="ECO:0007669"/>
    <property type="project" value="TreeGrafter"/>
</dbReference>
<evidence type="ECO:0000313" key="4">
    <source>
        <dbReference type="EMBL" id="CAL4770489.1"/>
    </source>
</evidence>
<keyword evidence="2" id="KW-0812">Transmembrane</keyword>
<dbReference type="PANTHER" id="PTHR10000:SF57">
    <property type="entry name" value="KANOSAMINE-6-PHOSPHATE PHOSPHATASE"/>
    <property type="match status" value="1"/>
</dbReference>
<dbReference type="PANTHER" id="PTHR10000">
    <property type="entry name" value="PHOSPHOSERINE PHOSPHATASE"/>
    <property type="match status" value="1"/>
</dbReference>
<dbReference type="GO" id="GO:0016791">
    <property type="term" value="F:phosphatase activity"/>
    <property type="evidence" value="ECO:0007669"/>
    <property type="project" value="TreeGrafter"/>
</dbReference>
<evidence type="ECO:0000256" key="1">
    <source>
        <dbReference type="ARBA" id="ARBA00022801"/>
    </source>
</evidence>
<dbReference type="OrthoDB" id="27226at2759"/>
<keyword evidence="2" id="KW-1133">Transmembrane helix</keyword>
<dbReference type="Gene3D" id="3.40.50.1000">
    <property type="entry name" value="HAD superfamily/HAD-like"/>
    <property type="match status" value="2"/>
</dbReference>
<dbReference type="InterPro" id="IPR023214">
    <property type="entry name" value="HAD_sf"/>
</dbReference>
<dbReference type="InterPro" id="IPR036412">
    <property type="entry name" value="HAD-like_sf"/>
</dbReference>
<keyword evidence="5" id="KW-1185">Reference proteome</keyword>
<dbReference type="EMBL" id="CAMXCT030000779">
    <property type="protein sequence ID" value="CAL4770489.1"/>
    <property type="molecule type" value="Genomic_DNA"/>
</dbReference>
<keyword evidence="1" id="KW-0378">Hydrolase</keyword>
<dbReference type="EMBL" id="CAMXCT020000779">
    <property type="protein sequence ID" value="CAL1136552.1"/>
    <property type="molecule type" value="Genomic_DNA"/>
</dbReference>
<sequence>MPRKLIFSDIDGTLVHISDDALLTWGTVSEDGDTFDSRQGASIAIRPLPPSSTGTQAFISEKTLQLVSEIRRSGHLFVLISGARSSTFMERLPYLPAADAYVMENGGRIFLPSRDAATAVPIVEDLEWRGRHEAAPMVLESVPPSDRPGVLWDLYTKLQKDGWICDANKYSTDFRVSLKKSKGKTAADLEKVISNLPPQLSSSFNLGMADIYPSSSGKDKAAEYLMTKFGFAREDSISMGDDDNDLALAQIVGHTYIPGFTAESVRKAVAANPLAFTVASHGAFLGTHEVLERIQELPIRSNRPLLVCSVVVLSLIVLAARRRHRRA</sequence>
<dbReference type="Pfam" id="PF08282">
    <property type="entry name" value="Hydrolase_3"/>
    <property type="match status" value="1"/>
</dbReference>
<evidence type="ECO:0000256" key="2">
    <source>
        <dbReference type="SAM" id="Phobius"/>
    </source>
</evidence>
<dbReference type="Proteomes" id="UP001152797">
    <property type="component" value="Unassembled WGS sequence"/>
</dbReference>